<dbReference type="PROSITE" id="PS51125">
    <property type="entry name" value="NHL"/>
    <property type="match status" value="1"/>
</dbReference>
<keyword evidence="4" id="KW-1185">Reference proteome</keyword>
<protein>
    <submittedName>
        <fullName evidence="3">TRIM71</fullName>
        <ecNumber evidence="3">2.3.2.27</ecNumber>
    </submittedName>
</protein>
<dbReference type="InterPro" id="IPR011042">
    <property type="entry name" value="6-blade_b-propeller_TolB-like"/>
</dbReference>
<proteinExistence type="predicted"/>
<dbReference type="AlphaFoldDB" id="A0A8S3VE55"/>
<organism evidence="3 4">
    <name type="scientific">Mytilus edulis</name>
    <name type="common">Blue mussel</name>
    <dbReference type="NCBI Taxonomy" id="6550"/>
    <lineage>
        <taxon>Eukaryota</taxon>
        <taxon>Metazoa</taxon>
        <taxon>Spiralia</taxon>
        <taxon>Lophotrochozoa</taxon>
        <taxon>Mollusca</taxon>
        <taxon>Bivalvia</taxon>
        <taxon>Autobranchia</taxon>
        <taxon>Pteriomorphia</taxon>
        <taxon>Mytilida</taxon>
        <taxon>Mytiloidea</taxon>
        <taxon>Mytilidae</taxon>
        <taxon>Mytilinae</taxon>
        <taxon>Mytilus</taxon>
    </lineage>
</organism>
<sequence>MGANCGKKCKSGRNQLGKEIALIRFVQRLRHILNKNRVVPFSETGSRSVSSIISNTTVITRDNKNKSRRLSTEERKCQTAVINPIYIKNPTPLLDNVEFNNNDLPSARDNPTRLREIQRKEGETKDANEKQAISSIDTYYAKFERDVDELLASTNETLDRRRRPKAAKGVRTSMTIMLATNSSMDVRLPGEVFPHSNTSTVSRPQLTAPELPTKETVYLDKNRIFPKRRLSKRHEKVSEILNKIIDECKTTLIEVQQIKTSCDRIPSFNSALETVRVGVRVNQQLGELDSKDNHQPLPQIPEFISPHNLPGNGLLRKIIGTMNDGLDMDSDWTTDENEKFEIKEKFEWKQKRIGISPLGRDRAWLYPMDTGGNIFLISQKGELVKEIKNEKRRKIEKIHTTNRMNAWVTDIEKCSIKVLRETGELEHRFHVAPFHPFGICPTKSGEAVWICLADKSSFIPELKGRTMVAKMTTFGEKVCEIESPGGKTHFTFPYRCTENINEDLIVVDRIKETKGQIFIFDKSCQLKCGYIGTSVDREFDPHDVCCNSKGNIIISDYSNHAIHILSLDGVLERLLKMDSKEFLHPLSVATDDIDRVWITFHDGKYNVIIINNYVNFLERGT</sequence>
<dbReference type="Proteomes" id="UP000683360">
    <property type="component" value="Unassembled WGS sequence"/>
</dbReference>
<dbReference type="PANTHER" id="PTHR24104">
    <property type="entry name" value="E3 UBIQUITIN-PROTEIN LIGASE NHLRC1-RELATED"/>
    <property type="match status" value="1"/>
</dbReference>
<dbReference type="EMBL" id="CAJPWZ010003257">
    <property type="protein sequence ID" value="CAG2254941.1"/>
    <property type="molecule type" value="Genomic_DNA"/>
</dbReference>
<evidence type="ECO:0000256" key="2">
    <source>
        <dbReference type="PROSITE-ProRule" id="PRU00504"/>
    </source>
</evidence>
<comment type="caution">
    <text evidence="3">The sequence shown here is derived from an EMBL/GenBank/DDBJ whole genome shotgun (WGS) entry which is preliminary data.</text>
</comment>
<dbReference type="InterPro" id="IPR001258">
    <property type="entry name" value="NHL_repeat"/>
</dbReference>
<dbReference type="Pfam" id="PF01436">
    <property type="entry name" value="NHL"/>
    <property type="match status" value="1"/>
</dbReference>
<dbReference type="OrthoDB" id="6064205at2759"/>
<dbReference type="GO" id="GO:0000209">
    <property type="term" value="P:protein polyubiquitination"/>
    <property type="evidence" value="ECO:0007669"/>
    <property type="project" value="TreeGrafter"/>
</dbReference>
<evidence type="ECO:0000313" key="4">
    <source>
        <dbReference type="Proteomes" id="UP000683360"/>
    </source>
</evidence>
<name>A0A8S3VE55_MYTED</name>
<dbReference type="GO" id="GO:0061630">
    <property type="term" value="F:ubiquitin protein ligase activity"/>
    <property type="evidence" value="ECO:0007669"/>
    <property type="project" value="UniProtKB-EC"/>
</dbReference>
<dbReference type="EC" id="2.3.2.27" evidence="3"/>
<accession>A0A8S3VE55</accession>
<dbReference type="GO" id="GO:0043161">
    <property type="term" value="P:proteasome-mediated ubiquitin-dependent protein catabolic process"/>
    <property type="evidence" value="ECO:0007669"/>
    <property type="project" value="TreeGrafter"/>
</dbReference>
<gene>
    <name evidence="3" type="ORF">MEDL_66404</name>
</gene>
<keyword evidence="3" id="KW-0012">Acyltransferase</keyword>
<dbReference type="PANTHER" id="PTHR24104:SF25">
    <property type="entry name" value="PROTEIN LIN-41"/>
    <property type="match status" value="1"/>
</dbReference>
<keyword evidence="1" id="KW-0677">Repeat</keyword>
<reference evidence="3" key="1">
    <citation type="submission" date="2021-03" db="EMBL/GenBank/DDBJ databases">
        <authorList>
            <person name="Bekaert M."/>
        </authorList>
    </citation>
    <scope>NUCLEOTIDE SEQUENCE</scope>
</reference>
<dbReference type="Gene3D" id="2.120.10.30">
    <property type="entry name" value="TolB, C-terminal domain"/>
    <property type="match status" value="1"/>
</dbReference>
<evidence type="ECO:0000313" key="3">
    <source>
        <dbReference type="EMBL" id="CAG2254941.1"/>
    </source>
</evidence>
<keyword evidence="3" id="KW-0808">Transferase</keyword>
<evidence type="ECO:0000256" key="1">
    <source>
        <dbReference type="ARBA" id="ARBA00022737"/>
    </source>
</evidence>
<feature type="repeat" description="NHL" evidence="2">
    <location>
        <begin position="541"/>
        <end position="568"/>
    </location>
</feature>
<dbReference type="SUPFAM" id="SSF63829">
    <property type="entry name" value="Calcium-dependent phosphotriesterase"/>
    <property type="match status" value="1"/>
</dbReference>
<dbReference type="InterPro" id="IPR050952">
    <property type="entry name" value="TRIM-NHL_E3_ligases"/>
</dbReference>
<dbReference type="GO" id="GO:0008270">
    <property type="term" value="F:zinc ion binding"/>
    <property type="evidence" value="ECO:0007669"/>
    <property type="project" value="UniProtKB-KW"/>
</dbReference>